<dbReference type="AlphaFoldDB" id="D3B9J7"/>
<evidence type="ECO:0000256" key="2">
    <source>
        <dbReference type="ARBA" id="ARBA00022801"/>
    </source>
</evidence>
<dbReference type="InterPro" id="IPR043137">
    <property type="entry name" value="GGT_ssub_C"/>
</dbReference>
<reference evidence="4 5" key="1">
    <citation type="journal article" date="2011" name="Genome Res.">
        <title>Phylogeny-wide analysis of social amoeba genomes highlights ancient origins for complex intercellular communication.</title>
        <authorList>
            <person name="Heidel A.J."/>
            <person name="Lawal H.M."/>
            <person name="Felder M."/>
            <person name="Schilde C."/>
            <person name="Helps N.R."/>
            <person name="Tunggal B."/>
            <person name="Rivero F."/>
            <person name="John U."/>
            <person name="Schleicher M."/>
            <person name="Eichinger L."/>
            <person name="Platzer M."/>
            <person name="Noegel A.A."/>
            <person name="Schaap P."/>
            <person name="Gloeckner G."/>
        </authorList>
    </citation>
    <scope>NUCLEOTIDE SEQUENCE [LARGE SCALE GENOMIC DNA]</scope>
    <source>
        <strain evidence="5">ATCC 26659 / Pp 5 / PN500</strain>
    </source>
</reference>
<dbReference type="InterPro" id="IPR051792">
    <property type="entry name" value="GGT_bact"/>
</dbReference>
<sequence>MTNCYEVQFFVFAYVLEVNGEAKLAALPEESSGWYNKERFVSKEFMVVSAHPLATKAGYDIINMGGNAIDAMIAVQLVLNLVEPQSSGIGGGAFLLYYDSYSQRLTSYDGRETAPRRATETLFYNKTTSQPKSFTEALVGGSSVGVPGILDRLPQDKRIENELPNNVSFGAFNDFQPSEYQPTPRAMHLFAEACKLAFADRNRYLAEMDLNWDLLLDSDYLTTRASLIKDISMGQAPAGSFSRDQLLVNKSESGDQPPHEFPCTSHISIVDRDGNAISLTTSIEHEFGSSIMVEGFLLNNQLTDFNFIYYDDNTQCSFANKVRPNKRPRSSMSPTLIFKKYNDNNNRSQLVMSIGAAGGPLIPMVLGKSIIATLNWGISLQDSFNMVNFGSDNRFGLSAVEIGHLNQTFLTQLEQQFGQKIFQFGSPTGMQGFTYDTKSKTYIGASDPRKEGSAMGD</sequence>
<dbReference type="GO" id="GO:0016787">
    <property type="term" value="F:hydrolase activity"/>
    <property type="evidence" value="ECO:0007669"/>
    <property type="project" value="UniProtKB-KW"/>
</dbReference>
<dbReference type="STRING" id="670386.D3B9J7"/>
<dbReference type="Pfam" id="PF01019">
    <property type="entry name" value="G_glu_transpept"/>
    <property type="match status" value="2"/>
</dbReference>
<gene>
    <name evidence="4" type="ORF">PPL_05141</name>
</gene>
<dbReference type="InterPro" id="IPR029055">
    <property type="entry name" value="Ntn_hydrolases_N"/>
</dbReference>
<evidence type="ECO:0000313" key="5">
    <source>
        <dbReference type="Proteomes" id="UP000001396"/>
    </source>
</evidence>
<dbReference type="PRINTS" id="PR01210">
    <property type="entry name" value="GGTRANSPTASE"/>
</dbReference>
<dbReference type="InterPro" id="IPR043138">
    <property type="entry name" value="GGT_lsub"/>
</dbReference>
<dbReference type="PANTHER" id="PTHR43199:SF1">
    <property type="entry name" value="GLUTATHIONE HYDROLASE PROENZYME"/>
    <property type="match status" value="1"/>
</dbReference>
<evidence type="ECO:0000313" key="4">
    <source>
        <dbReference type="EMBL" id="EFA81909.1"/>
    </source>
</evidence>
<protein>
    <submittedName>
        <fullName evidence="4">Gamma-glutamyltransferase</fullName>
    </submittedName>
</protein>
<dbReference type="PANTHER" id="PTHR43199">
    <property type="entry name" value="GLUTATHIONE HYDROLASE"/>
    <property type="match status" value="1"/>
</dbReference>
<dbReference type="InParanoid" id="D3B9J7"/>
<keyword evidence="3" id="KW-0865">Zymogen</keyword>
<evidence type="ECO:0000256" key="3">
    <source>
        <dbReference type="ARBA" id="ARBA00023145"/>
    </source>
</evidence>
<dbReference type="Gene3D" id="1.10.246.130">
    <property type="match status" value="1"/>
</dbReference>
<comment type="caution">
    <text evidence="4">The sequence shown here is derived from an EMBL/GenBank/DDBJ whole genome shotgun (WGS) entry which is preliminary data.</text>
</comment>
<keyword evidence="2" id="KW-0378">Hydrolase</keyword>
<dbReference type="EMBL" id="ADBJ01000022">
    <property type="protein sequence ID" value="EFA81909.1"/>
    <property type="molecule type" value="Genomic_DNA"/>
</dbReference>
<keyword evidence="5" id="KW-1185">Reference proteome</keyword>
<dbReference type="RefSeq" id="XP_020434026.1">
    <property type="nucleotide sequence ID" value="XM_020576037.1"/>
</dbReference>
<dbReference type="Gene3D" id="3.60.20.40">
    <property type="match status" value="1"/>
</dbReference>
<dbReference type="GeneID" id="31360627"/>
<evidence type="ECO:0000256" key="1">
    <source>
        <dbReference type="ARBA" id="ARBA00022679"/>
    </source>
</evidence>
<organism evidence="4 5">
    <name type="scientific">Heterostelium pallidum (strain ATCC 26659 / Pp 5 / PN500)</name>
    <name type="common">Cellular slime mold</name>
    <name type="synonym">Polysphondylium pallidum</name>
    <dbReference type="NCBI Taxonomy" id="670386"/>
    <lineage>
        <taxon>Eukaryota</taxon>
        <taxon>Amoebozoa</taxon>
        <taxon>Evosea</taxon>
        <taxon>Eumycetozoa</taxon>
        <taxon>Dictyostelia</taxon>
        <taxon>Acytosteliales</taxon>
        <taxon>Acytosteliaceae</taxon>
        <taxon>Heterostelium</taxon>
    </lineage>
</organism>
<dbReference type="GO" id="GO:0016740">
    <property type="term" value="F:transferase activity"/>
    <property type="evidence" value="ECO:0007669"/>
    <property type="project" value="UniProtKB-KW"/>
</dbReference>
<keyword evidence="1 4" id="KW-0808">Transferase</keyword>
<proteinExistence type="predicted"/>
<dbReference type="Proteomes" id="UP000001396">
    <property type="component" value="Unassembled WGS sequence"/>
</dbReference>
<name>D3B9J7_HETP5</name>
<dbReference type="SUPFAM" id="SSF56235">
    <property type="entry name" value="N-terminal nucleophile aminohydrolases (Ntn hydrolases)"/>
    <property type="match status" value="2"/>
</dbReference>
<accession>D3B9J7</accession>